<feature type="region of interest" description="Disordered" evidence="1">
    <location>
        <begin position="230"/>
        <end position="296"/>
    </location>
</feature>
<evidence type="ECO:0000313" key="4">
    <source>
        <dbReference type="EMBL" id="KWT68180.1"/>
    </source>
</evidence>
<keyword evidence="5" id="KW-1185">Reference proteome</keyword>
<dbReference type="Proteomes" id="UP000059074">
    <property type="component" value="Unassembled WGS sequence"/>
</dbReference>
<sequence>MGVSGHAVADESAPVARKLVKASAPGLRRAGADEKLKLDNESVGGASFQMASIDNSEGRMPKQSGLARVIVMGAIALISAAFFVGTYLQFRWPFWTAAGATAALCTVLILFDALRRRFENEQVLFEAVTQLEDEVDRLREAPTPPPAARAGFGGAADRLPGMRASSAAPASPFDERSPAMPPPIPSLGTDAKVLGKGKVMTPDELFAAGNAKPAPKATAAGKIPVAGAKPVGNAAPTKPFSPLPPPKPLPVAEQQKELPLGQDLPRVLNRDAGPATPPVPSREPSLMSERPGAPLGAEHAGALSAKLESKASQKLPPAKPAAKDAAAAAAAKPTAPPLPKFKLEAAAPSLPDWSVAPTPPAAAVASRPFSSSSKPSLPELQRAEPPTLSSDRDADLDEVHGMIKRLAEEVDISLEPTLDGLPPQRQESVLRASLNALQTTASAMRASKKKDGGAAPPPITPSHTRIASLADAVTAGRIDVAIAPVVGIADRRVHYHEVLARPCDERGVPLSASTREPQLAVAGLLPLLDSARLRRAADVARAFADKGREPTLFVPITAVSLANDGFLDELADAYQERASLANEVVLTFAQADVRTFGDAEWSALTDMRDLGFRFGIEAVTDFDGEFAGLEGVGFGFVKVDAVTLIAGLDVPSGSMPASEVCTTLAGYGLTLIVNGVDNEALRGKVAASGVVLGQGSLFGEPKTVAGVGYAARTAAA</sequence>
<evidence type="ECO:0000259" key="3">
    <source>
        <dbReference type="PROSITE" id="PS50883"/>
    </source>
</evidence>
<dbReference type="PROSITE" id="PS50883">
    <property type="entry name" value="EAL"/>
    <property type="match status" value="1"/>
</dbReference>
<gene>
    <name evidence="4" type="ORF">APY04_1855</name>
</gene>
<name>A0A109BGN8_HYPSL</name>
<dbReference type="AlphaFoldDB" id="A0A109BGN8"/>
<comment type="caution">
    <text evidence="4">The sequence shown here is derived from an EMBL/GenBank/DDBJ whole genome shotgun (WGS) entry which is preliminary data.</text>
</comment>
<dbReference type="InterPro" id="IPR001633">
    <property type="entry name" value="EAL_dom"/>
</dbReference>
<evidence type="ECO:0000256" key="2">
    <source>
        <dbReference type="SAM" id="Phobius"/>
    </source>
</evidence>
<evidence type="ECO:0000313" key="5">
    <source>
        <dbReference type="Proteomes" id="UP000059074"/>
    </source>
</evidence>
<dbReference type="STRING" id="121290.APY04_1855"/>
<reference evidence="4 5" key="1">
    <citation type="submission" date="2015-10" db="EMBL/GenBank/DDBJ databases">
        <title>Transcriptomic analysis of a linuron degrading triple-species bacterial consortium.</title>
        <authorList>
            <person name="Albers P."/>
        </authorList>
    </citation>
    <scope>NUCLEOTIDE SEQUENCE [LARGE SCALE GENOMIC DNA]</scope>
    <source>
        <strain evidence="4 5">WDL6</strain>
    </source>
</reference>
<feature type="region of interest" description="Disordered" evidence="1">
    <location>
        <begin position="161"/>
        <end position="191"/>
    </location>
</feature>
<dbReference type="Pfam" id="PF00563">
    <property type="entry name" value="EAL"/>
    <property type="match status" value="1"/>
</dbReference>
<dbReference type="CDD" id="cd01948">
    <property type="entry name" value="EAL"/>
    <property type="match status" value="1"/>
</dbReference>
<feature type="compositionally biased region" description="Low complexity" evidence="1">
    <location>
        <begin position="323"/>
        <end position="333"/>
    </location>
</feature>
<proteinExistence type="predicted"/>
<dbReference type="SMART" id="SM00052">
    <property type="entry name" value="EAL"/>
    <property type="match status" value="1"/>
</dbReference>
<feature type="region of interest" description="Disordered" evidence="1">
    <location>
        <begin position="359"/>
        <end position="395"/>
    </location>
</feature>
<feature type="domain" description="EAL" evidence="3">
    <location>
        <begin position="462"/>
        <end position="715"/>
    </location>
</feature>
<feature type="transmembrane region" description="Helical" evidence="2">
    <location>
        <begin position="94"/>
        <end position="114"/>
    </location>
</feature>
<feature type="compositionally biased region" description="Pro residues" evidence="1">
    <location>
        <begin position="239"/>
        <end position="249"/>
    </location>
</feature>
<feature type="region of interest" description="Disordered" evidence="1">
    <location>
        <begin position="441"/>
        <end position="463"/>
    </location>
</feature>
<feature type="transmembrane region" description="Helical" evidence="2">
    <location>
        <begin position="69"/>
        <end position="88"/>
    </location>
</feature>
<dbReference type="Gene3D" id="3.20.20.450">
    <property type="entry name" value="EAL domain"/>
    <property type="match status" value="1"/>
</dbReference>
<keyword evidence="2" id="KW-0812">Transmembrane</keyword>
<feature type="compositionally biased region" description="Low complexity" evidence="1">
    <location>
        <begin position="361"/>
        <end position="378"/>
    </location>
</feature>
<dbReference type="InterPro" id="IPR035919">
    <property type="entry name" value="EAL_sf"/>
</dbReference>
<protein>
    <recommendedName>
        <fullName evidence="3">EAL domain-containing protein</fullName>
    </recommendedName>
</protein>
<evidence type="ECO:0000256" key="1">
    <source>
        <dbReference type="SAM" id="MobiDB-lite"/>
    </source>
</evidence>
<organism evidence="4 5">
    <name type="scientific">Hyphomicrobium sulfonivorans</name>
    <dbReference type="NCBI Taxonomy" id="121290"/>
    <lineage>
        <taxon>Bacteria</taxon>
        <taxon>Pseudomonadati</taxon>
        <taxon>Pseudomonadota</taxon>
        <taxon>Alphaproteobacteria</taxon>
        <taxon>Hyphomicrobiales</taxon>
        <taxon>Hyphomicrobiaceae</taxon>
        <taxon>Hyphomicrobium</taxon>
    </lineage>
</organism>
<dbReference type="SUPFAM" id="SSF141868">
    <property type="entry name" value="EAL domain-like"/>
    <property type="match status" value="1"/>
</dbReference>
<dbReference type="PATRIC" id="fig|121290.4.peg.2521"/>
<accession>A0A109BGN8</accession>
<keyword evidence="2" id="KW-1133">Transmembrane helix</keyword>
<keyword evidence="2" id="KW-0472">Membrane</keyword>
<feature type="region of interest" description="Disordered" evidence="1">
    <location>
        <begin position="308"/>
        <end position="337"/>
    </location>
</feature>
<dbReference type="EMBL" id="LMTR01000061">
    <property type="protein sequence ID" value="KWT68180.1"/>
    <property type="molecule type" value="Genomic_DNA"/>
</dbReference>